<comment type="subcellular location">
    <subcellularLocation>
        <location evidence="2">Cytoplasm</location>
    </subcellularLocation>
</comment>
<accession>A0A0B7MIU5</accession>
<organism evidence="4 5">
    <name type="scientific">Syntrophaceticus schinkii</name>
    <dbReference type="NCBI Taxonomy" id="499207"/>
    <lineage>
        <taxon>Bacteria</taxon>
        <taxon>Bacillati</taxon>
        <taxon>Bacillota</taxon>
        <taxon>Clostridia</taxon>
        <taxon>Thermoanaerobacterales</taxon>
        <taxon>Thermoanaerobacterales Family III. Incertae Sedis</taxon>
        <taxon>Syntrophaceticus</taxon>
    </lineage>
</organism>
<dbReference type="AlphaFoldDB" id="A0A0B7MIU5"/>
<dbReference type="OrthoDB" id="9794782at2"/>
<sequence>MDVGSRKSDEHVAYKVIVAATDGSPSAQNALRHAVTQAQAHNASLRVIYVVNAHISFRLGTYQQMALDILQEEGNRAVDEAVSMAKSSGVQDVSGVVLRGNPRQDIVAWSKEQDADLIVLGSHGYSRFGALMIGSVADYVVHSASCSVLLVR</sequence>
<dbReference type="Proteomes" id="UP000046155">
    <property type="component" value="Unassembled WGS sequence"/>
</dbReference>
<dbReference type="SUPFAM" id="SSF52402">
    <property type="entry name" value="Adenine nucleotide alpha hydrolases-like"/>
    <property type="match status" value="1"/>
</dbReference>
<protein>
    <recommendedName>
        <fullName evidence="2">Universal stress protein</fullName>
    </recommendedName>
</protein>
<dbReference type="InterPro" id="IPR006015">
    <property type="entry name" value="Universal_stress_UspA"/>
</dbReference>
<keyword evidence="2" id="KW-0963">Cytoplasm</keyword>
<evidence type="ECO:0000259" key="3">
    <source>
        <dbReference type="Pfam" id="PF00582"/>
    </source>
</evidence>
<reference evidence="5" key="1">
    <citation type="submission" date="2015-01" db="EMBL/GenBank/DDBJ databases">
        <authorList>
            <person name="Manzoor Shahid"/>
            <person name="Zubair Saima"/>
        </authorList>
    </citation>
    <scope>NUCLEOTIDE SEQUENCE [LARGE SCALE GENOMIC DNA]</scope>
    <source>
        <strain evidence="5">Sp3</strain>
    </source>
</reference>
<feature type="domain" description="UspA" evidence="3">
    <location>
        <begin position="14"/>
        <end position="152"/>
    </location>
</feature>
<keyword evidence="5" id="KW-1185">Reference proteome</keyword>
<dbReference type="CDD" id="cd00293">
    <property type="entry name" value="USP-like"/>
    <property type="match status" value="1"/>
</dbReference>
<dbReference type="InterPro" id="IPR006016">
    <property type="entry name" value="UspA"/>
</dbReference>
<evidence type="ECO:0000313" key="5">
    <source>
        <dbReference type="Proteomes" id="UP000046155"/>
    </source>
</evidence>
<name>A0A0B7MIU5_9FIRM</name>
<evidence type="ECO:0000256" key="2">
    <source>
        <dbReference type="PIRNR" id="PIRNR006276"/>
    </source>
</evidence>
<dbReference type="PANTHER" id="PTHR46268">
    <property type="entry name" value="STRESS RESPONSE PROTEIN NHAX"/>
    <property type="match status" value="1"/>
</dbReference>
<dbReference type="Pfam" id="PF00582">
    <property type="entry name" value="Usp"/>
    <property type="match status" value="1"/>
</dbReference>
<evidence type="ECO:0000256" key="1">
    <source>
        <dbReference type="ARBA" id="ARBA00008791"/>
    </source>
</evidence>
<dbReference type="Gene3D" id="3.40.50.620">
    <property type="entry name" value="HUPs"/>
    <property type="match status" value="1"/>
</dbReference>
<dbReference type="EMBL" id="CDRZ01000038">
    <property type="protein sequence ID" value="CEO87881.1"/>
    <property type="molecule type" value="Genomic_DNA"/>
</dbReference>
<dbReference type="GO" id="GO:0005737">
    <property type="term" value="C:cytoplasm"/>
    <property type="evidence" value="ECO:0007669"/>
    <property type="project" value="UniProtKB-SubCell"/>
</dbReference>
<dbReference type="RefSeq" id="WP_044664164.1">
    <property type="nucleotide sequence ID" value="NZ_CDRZ01000038.1"/>
</dbReference>
<comment type="similarity">
    <text evidence="1 2">Belongs to the universal stress protein A family.</text>
</comment>
<dbReference type="PANTHER" id="PTHR46268:SF6">
    <property type="entry name" value="UNIVERSAL STRESS PROTEIN UP12"/>
    <property type="match status" value="1"/>
</dbReference>
<gene>
    <name evidence="4" type="ORF">SSCH_1320003</name>
</gene>
<proteinExistence type="inferred from homology"/>
<evidence type="ECO:0000313" key="4">
    <source>
        <dbReference type="EMBL" id="CEO87881.1"/>
    </source>
</evidence>
<dbReference type="InterPro" id="IPR014729">
    <property type="entry name" value="Rossmann-like_a/b/a_fold"/>
</dbReference>
<dbReference type="PRINTS" id="PR01438">
    <property type="entry name" value="UNVRSLSTRESS"/>
</dbReference>
<dbReference type="PIRSF" id="PIRSF006276">
    <property type="entry name" value="UspA"/>
    <property type="match status" value="1"/>
</dbReference>